<dbReference type="PROSITE" id="PS51820">
    <property type="entry name" value="PA14"/>
    <property type="match status" value="2"/>
</dbReference>
<feature type="domain" description="PA14" evidence="5">
    <location>
        <begin position="1561"/>
        <end position="1700"/>
    </location>
</feature>
<gene>
    <name evidence="6" type="ORF">DYB30_001093</name>
</gene>
<accession>A0A397DDC8</accession>
<dbReference type="InterPro" id="IPR014756">
    <property type="entry name" value="Ig_E-set"/>
</dbReference>
<dbReference type="PROSITE" id="PS50853">
    <property type="entry name" value="FN3"/>
    <property type="match status" value="8"/>
</dbReference>
<feature type="domain" description="Fibronectin type-III" evidence="4">
    <location>
        <begin position="2863"/>
        <end position="2965"/>
    </location>
</feature>
<dbReference type="VEuPathDB" id="FungiDB:H257_06132"/>
<sequence>MTIAQLSTLINGMPLIVALGGVTVTSSQATVCAATTPANVVIAFNVLGNPDSFTAQNFRAGIASVSIVESIRGLTSLTGLSKGQYQIVLTPTVSGLYTFSVTIGGRACMNPSRILVAPGRSSGPHSTHNANAVATQGTPESLVIQARDAYLNPLSGSVELNSAGFIATLSLAGQKFPVYVSEASPNTDGTYTVAYLPRVFGNHTLSIRHRLSGGLLATYYSNDDYTLPEIYCVTQRLSTTPLCDGTRVEGPLMFAWGETQPPKLLNPSFPSKWFSVTWLGDVAVPVTDDYTFVVSADGDVMVQVDSTVLIQHIGNTTATTSGTLHLTAGAFYKLWIKYSAGALPKFALSWSTPSVPLAPIPASQLFFHRQIDRSPFSVSVYPGDMVATTSTSSYIANSTFFALSPVSFVVTSRDVESNVRVNYGRDLLDITVTGSGGWAGIGRVNDVTTNTPITIQPSLLCAACVTSLASNVVTVNVDVLDQLLPGMRFRVINANAGTTTPTQFRDCYFTVVSTTAFSTGSATATATVQAPHGCSAFATQALGLSLFLPLDWRYLGTVSVTRGSTMLSATSMDFRNVPSDNPLVRGDTIVVGQEIHTVDTVLGTFDNLQVPMSTSYTGVDAQFVRVFKAGVNTGKYLVNFVPQVKGTYVLDVAIPKIREVQTVTTAASTALGGSFTLTFKGWQSTGQQATTTTAAIAFNANAAAVKAALEGCANIPVGSTTVAPAVCTGNDPTLGCTWTITFDRSPDEGSLDLLSPQYTKSLTGNSATVTVARLRAGAARQHLSGFPSTLVVRPAATNPAVTTAFGQGLVYAIAGNTSSFLIQAKDTHGNNKEDSDPKDYFDVRVVPSGTQYTDTAIVQGQVTYAGNGLYNVSYAPYLSGANTMVVAMAMLPEIQTLTLDFTSSTQQAGTFSLTIAAANTTIPLAWDSTSDEVASALLAIHSNPVTVSRTAVNNGFVHRITFVSDVGDVPPLVVNNDLVFSSACAVATIQDGTKSHIKTSSNLGQAMVNEVQVLRVESGGGTAVTAGNFQVTWNGLTTGLLPYNANTGVVQIALQQLLADASIVVSVTSSTTPFGLEWVVTFMGSLAGVPQTKFWSSARYLEAQYIQSTRMLGNLPAMTVTAVGLTGGLSPRALVYADGAVSPNGITTIAGSSPFVALVDPGTLVANQTTAVDSAVQFWPGSMSTVGKNGLSTGAYNSMSTFVIQPRDIHGNLINIRTPHPEVQIVETYIQSGIGLGVLGGTFTISYEGVSTPALAWNAGINVVQSALDKLSSIGDVVVSTNSVQTLVNTVSATYLSDTLTTPDLTASFQVGDWIRLGSTSGPVFTVVSISTTNILLSSPYLGATSTSTSVYKQSAVGFMYIVTFDSNVGDLPSLGVDTSQLTVTSGTGTATATVTSCQVHQTQIISTTARSAIGGTFTLTFHNAKTPDLPFGITSTALTAALQQLPDIYAVNVATPVAGPNNAFSWTVTLLSVDGSVDMLYAEGQLLTGAQVAITVTETCPVAIAGGVSSQYGLLGDFFVPRISGASTVTGYASYSTPGQYVGSYLTPRAGTYHLDVVHAFPNGLVGTYFNNRWLLGDPVVTRVDAVVNFMWAEFITPTGKDFISIRWEGYVQPAFTEVYTFAMTVDDGARLWIDHTLVLDQYDETTNAAVQYSATPISLVGGRLYDITIEYRENTDVATCVLLWSSPSQDLSVVPTQRLFHPDSAIQNSPFTVVPFGVHPTAPVLPSLAILDYQSLRLSFSQPADDGGAIVDSYRVEWWEPLLYGVPAQQTLKVATSVTGGSFTLTLGSGTTGALAYNILYSDLEKAIEALPDAGDCTVTMTSTGATRNYLVVFTTKVAPVPILTVDGTLLTGTTVIATCANALSTVNGSPSTVASGVITCAVGDSVLGTAVVAGSRTDVSLVIAPGARYTYDITGLTQAALATPPSSPGDIGVNGGYAVRVTAHTSAGYGLPSVVTQLKPMAVPSAATSVVLNLVAGKSTSLRVYWAPPATNNGAVVTNYMVEWDTVPSFINGSLQQYTNTPVYFAAQVPASTKMKYTIQGLTPGVVYYVRVRAQNIMGLSPPPSVPVSETPRLYAEAIDVASGVTLSSIEADGFHTVLDASTSLMLSWLPSINPQGSSVSKYLLEWYEAASPGTQAVQVLKIFDTLNAQAVTGSFKLTYSQCTTDFLAVDVSAADLTDALNSMPCLRSVQVVRSGLMSGGYQWSITFLTESPNGVVLAVGANDLASPNLAFDVGASLDPAHVGASSVTAGVTLASTTVTSVGIQTSAVPGMFLQIAGVVYKVATVATNQVTLSTPYVGATSASVTAVLGTTVPGVTSPTLQSVEIPTDTNATAPFYYHISNLRPGVTYIARVSCYNSRGYNVPTASQPTAPPQQPPSRPLQVKVVTGSASTLSVYWSHPQSDGGNAISKYRVEWDVSAAFNSGVDGGSLGSDIVSVVVPGVDCVLTPCQSIVGSLVKGTPYFVRIYAYNRYGYSSDAGVPSPLSTIPQTFPMPPTLVQLAPGDNASLSVAFSTQHDNGGAPVTKYKIEWDCMDQHAIAGTPNLVTTDLLYVRQAVQRILVSATAFDLGGTFRLGFAGAVTPWLNYDTSATLMQQTLEALDTIGAVRVQRNTVGNGFEWLVTFLTNRENLNHNGDIPVLVASILPTEHYATFDVAKSTGAGATLTGTTAAIQISTNVGGYNGFEEQSVVVATNAGSLQGTFTLTFDGQTTLPLASDAAALSVKSALEALGNSGTVWVTRFASGLGISWNIMFLTRLGSVPLVVVGSNGLYSSDPTATVSVNILEVPGRLPAMSSALYGSQIISVSPSAASQTQIQYNIPSLVVGAYYFVRVSAWNGFQNAFGSAQYSTPPIEAPQLPPGPPQNLVVEANSTSSLAVSWTPPLFDGGSIVQGYTVEWDATPGTYEVQVVVVNATAPITGYFAMTFRNYRSTNLQWDASADMVADALNMLPSVAGVTVSRSALVSFGYSWTVTFQANPGNLPLLGVQTSNLVGSGVAALVVETVTGSNPPFNPLTKGSMVVGSQSEVQEVFAYAGAADLGGTFNLVFSSESSVDIPFDASTDVMTKALQGVSTISSVTVTTSNEVKSSILARQEYGRKWRITFTSSDGNVPLLLATTMAGAIPRRISCGGSLTGTTPCVSIRQVTPGGIPLEFIIPQLRTGTPYFVRVQTQTRFGSSAFQLNAFYVAPALVAPLPVRRARVSILSNTQLGVVWDAPPDATVANYKLQWDVSPSFGMTTTTSGSATIQVVAQQTRYTYVIPGLLAANAYFVRVLTYNAGGFSDPTMAVPFYANQRVTRVVVSHANIDGILAAALQTFTLTFANFAPATVSIPLNARADQVQAALQALVHVGTVFVTRSDHSTGPLLAMVDTSGVDTNGFRIEWFITFAASSVDNIAPTSLGALSVTVSAGIVAAGDFNIADVSAGIDPLPLSITPRATAPDVPLAVTVTVVSSTTLGVQWQAPQYATGITKYLIEWDLDYQIMSPIQIGNSFTNAHLFSAVVTGATTSFLIPGLTTGSTYYIRVSAYNGQIAASAKGYGSAVVATGSPIVPLPQIPYKPTSVAVTVSPLNIATQLDVSWKEPTLNALGFSQGNGGSPITSYTIDVSTQAQFATFQSYPVSTYDAAGVVQSCATTACHFPLGIEVQTVVVAATAGTFQLVHTSTYPTVLCASCTVTLNPVLNQITYNGPDLRLQLGTNVKFVVDKAGAACAFTVAAVATSAANVVTVLPGYTCALTAGTFTMHAQPTTTCLATASLTSTALQTALTVLTNIDAVVVTMEPGPAVGATLYRITFTGALVTGNVPQLQVASIDGSGGCAAITGAVWTGTSIEGGYLSPGGLYFVRVSAGNAVGTGLPQVASPTLCPGGCASDNTIFPVARPPAPTSVLVFAKPTDRSILRLTWNPPATTNGAAVLSYLIEYSVDSFATTDVCGACVTALASNVLTINTQVTTLQVGDLFRLERPVPCIMVVAGAPTWTGTAGTVPVQPNHGCLGFTSQTVFMTDLHGPGSGFVQVQVNSLTSPYSVEVTVVPNTAYTVQMRAANIIGVGVAAAATPTCDNTLVACVASPGLNVIITRQLPSAPLVVLPMQLVSGTGNANGFTQNTLDVLVRDGAYWHGLEAVDSFLVEWDTASTFDSANKGSVTLLSTGTTSRYSLTPICPTCVTSLHTNTLTVSTSTAGLFVGRRYTIAAGTLNCVVQVATITSATQVAVQPGYTCLDFTSQTFSLAENDWISTTLPALLMGSQYFIRATAHNSLGMGTVSAFQTITPAVTSDPPTQVQLAALDSSALPIDRTTSLVVSWMPPNTALSTDLNGNGGVPITGYLVEWSTVDWSSFTSTVQTITTTSSGGVLSGSFQLQLDTTACALCKVKSLAVSSAIAADVSVAVLTQILQNMPNIGQVSVTTTGLSGNNEQTWSVTFGSDVGTVPTLTVATNALTALNGVGTIAIVKTNGNLNGNSYCNANVCNSVAVSASTVYPIRNTIAGLVAGTAYFVRVSAFTALGYGLLRLTAPNNLMVPFGLPASPASFYNLAAPPVLYVTGPTSLLVSFQPAAFTGGAPIISCTVEWDSTSAFNNGPSGVPLGTTTLYGTNANGAEYSITSLTAGLTYFTRVYCSNNQLGAGPPVATVPPSAIPRQKPPAVDTITLSAGTDTTGKSMLVTWNTPTSPGSSVQGYAVEWYTKSVAVPYFGVQTQQLLTSTGTITGGTFTVAFGATDVPLPGVANAVNGQSYITTSVDLTGILQRGDLLSISGLTYLVATTGVLSASSIPLADATAWLNQAPAALAITPAPYTGNTVQVNVLPTDLQVALENLPSIGRVRVARTGSTNNFVWTVTFLSQFGPLASPNVLRVNSFNIAGTAPNLVSSIGVVGVSPQNYKIQLVPSTSTSVVLSGLKPGTVYFVTVKAANDRGYGMFGSPAPPSYTPIGIPDALSNVWLRSLSQTQVELMYDEVDMSGGAAVDQYLIEYGNDASFQVATAHPPVLPQNKYVRVTTSADLGPIDPTSVFTLSLSNYFGVYNVDLGGYFNLVANSQFITQVTPGGGVAVDLTILVARGEFVKIANQEYRVCLDPTTSFAMAGVSATQFNFATNVVTVSPALNNHPILVVGTTIVVRDCLMVITGLPSTTTLSVSHQCFASFGPGATDPVYVRWGPSAIPICDKSNPWTPATYTGFSILEVPVFKLDTAMGPFTNLDVTAAFGNAVTGQWNDAANTANSISSLGCEDYFRLGDPYSGQIARVLTPCIGATCGCAGLTPTVLPLGDIASPNLETSLSYDTLQYATQEIQTIRISTATGDFTSGVGGFRLQFGADVTATTLAGGNGGINVNAQYGCLLWASGVTALADAADSAALKAELETLPSIDQVQVSRKLYLNPTIAVYSITFTGFRVRGKLPTIQVVDQGSNGCGAFTGATPAAAVVTKVQNAYVNAYRLEKSSDIPVTATAEDVKAAIEQLSLSCKVDVVRRVAKNGFNWFVTFSRGVPVNLLTFNANDYKLRAVLAPLATVTRVNIVKLNVLNNAQSVYARVAAHNVAGYGVKAVSTPTSVQATNHVPGVVSALRVDVVSDTQLLVQWQDPLENGGQNVTEFNVEWYTGAAKWNQIVKNADFSDGVNDIEVISVSAPSVGGFPYLDGTFQLMFDNQVTDELPFDISAVKLQQALQALCTIDAVLVTRELGPNGYTWLVTFAQVMYAGNQFTQYASLLQNQIGHRLSVLGNNLLVCSDIARTNCERYTVNGGETISPTAVTGSVPEVQTLLCTAGAGHMFQLNYMGYVTTPISSTATLAQVTAALASLPYVKTTVGFSIGQVSVCDAATPLPVTVQFNSEMGDVPLLTASGADVGVTVTIAIAETTKGRFHHRIGKAPRSYLISGLTPSVAYNVRVAAYNNVGYGTFQPALSTYKPVPKGPMAPASVQVVPQTATSFGVVWEEPVSYGGSNVASYVVEWDNTRTFRSRCGDNAEVQYLSVQGVPPLVGTQQFQLAIGTTTVGCVNWGITAANLQTLIRGVAGYGAVTVVQHGDDSAAWDYGHMYEVTFYAPLTAAPLGDVPTMVASLVAGCNSFATGTLTVTTKTFGPGLDEIQGVGRQTSTDNECNALYLRPVGRKTTSDSSAKSAALALNVLPGTNSLKPFCASCAQTLTGTTVAVTTDMSASLFVGDVFSIGQTKCVYTIQAITASSITVAPGQLCPSFSGQALPVYRYAMRAYVVQDVEAGTPFYVRVAAQNALATGPPNYSY</sequence>
<dbReference type="InterPro" id="IPR036116">
    <property type="entry name" value="FN3_sf"/>
</dbReference>
<dbReference type="Pfam" id="PF00041">
    <property type="entry name" value="fn3"/>
    <property type="match status" value="5"/>
</dbReference>
<dbReference type="InterPro" id="IPR037524">
    <property type="entry name" value="PA14/GLEYA"/>
</dbReference>
<dbReference type="PROSITE" id="PS50194">
    <property type="entry name" value="FILAMIN_REPEAT"/>
    <property type="match status" value="1"/>
</dbReference>
<organism evidence="6 7">
    <name type="scientific">Aphanomyces astaci</name>
    <name type="common">Crayfish plague agent</name>
    <dbReference type="NCBI Taxonomy" id="112090"/>
    <lineage>
        <taxon>Eukaryota</taxon>
        <taxon>Sar</taxon>
        <taxon>Stramenopiles</taxon>
        <taxon>Oomycota</taxon>
        <taxon>Saprolegniomycetes</taxon>
        <taxon>Saprolegniales</taxon>
        <taxon>Verrucalvaceae</taxon>
        <taxon>Aphanomyces</taxon>
    </lineage>
</organism>
<feature type="domain" description="Fibronectin type-III" evidence="4">
    <location>
        <begin position="1966"/>
        <end position="2077"/>
    </location>
</feature>
<feature type="chain" id="PRO_5017275515" description="PA14 domain-containing protein" evidence="3">
    <location>
        <begin position="30"/>
        <end position="6220"/>
    </location>
</feature>
<evidence type="ECO:0000256" key="3">
    <source>
        <dbReference type="SAM" id="SignalP"/>
    </source>
</evidence>
<evidence type="ECO:0008006" key="8">
    <source>
        <dbReference type="Google" id="ProtNLM"/>
    </source>
</evidence>
<dbReference type="EMBL" id="QUTD01005231">
    <property type="protein sequence ID" value="RHY63240.1"/>
    <property type="molecule type" value="Genomic_DNA"/>
</dbReference>
<dbReference type="InterPro" id="IPR011658">
    <property type="entry name" value="PA14_dom"/>
</dbReference>
<feature type="domain" description="Fibronectin type-III" evidence="4">
    <location>
        <begin position="4527"/>
        <end position="4632"/>
    </location>
</feature>
<dbReference type="Gene3D" id="2.60.40.10">
    <property type="entry name" value="Immunoglobulins"/>
    <property type="match status" value="13"/>
</dbReference>
<dbReference type="Pfam" id="PF07691">
    <property type="entry name" value="PA14"/>
    <property type="match status" value="2"/>
</dbReference>
<evidence type="ECO:0000259" key="4">
    <source>
        <dbReference type="PROSITE" id="PS50853"/>
    </source>
</evidence>
<protein>
    <recommendedName>
        <fullName evidence="8">PA14 domain-containing protein</fullName>
    </recommendedName>
</protein>
<dbReference type="SUPFAM" id="SSF49265">
    <property type="entry name" value="Fibronectin type III"/>
    <property type="match status" value="11"/>
</dbReference>
<feature type="domain" description="Fibronectin type-III" evidence="4">
    <location>
        <begin position="4836"/>
        <end position="4925"/>
    </location>
</feature>
<feature type="domain" description="Fibronectin type-III" evidence="4">
    <location>
        <begin position="5791"/>
        <end position="5893"/>
    </location>
</feature>
<evidence type="ECO:0000256" key="1">
    <source>
        <dbReference type="ARBA" id="ARBA00022737"/>
    </source>
</evidence>
<feature type="domain" description="Fibronectin type-III" evidence="4">
    <location>
        <begin position="2379"/>
        <end position="2492"/>
    </location>
</feature>
<evidence type="ECO:0000313" key="7">
    <source>
        <dbReference type="Proteomes" id="UP000266643"/>
    </source>
</evidence>
<feature type="domain" description="Fibronectin type-III" evidence="4">
    <location>
        <begin position="3193"/>
        <end position="3295"/>
    </location>
</feature>
<dbReference type="InterPro" id="IPR017868">
    <property type="entry name" value="Filamin/ABP280_repeat-like"/>
</dbReference>
<dbReference type="InterPro" id="IPR003961">
    <property type="entry name" value="FN3_dom"/>
</dbReference>
<evidence type="ECO:0000259" key="5">
    <source>
        <dbReference type="PROSITE" id="PS51820"/>
    </source>
</evidence>
<dbReference type="CDD" id="cd00063">
    <property type="entry name" value="FN3"/>
    <property type="match status" value="6"/>
</dbReference>
<evidence type="ECO:0000256" key="2">
    <source>
        <dbReference type="PROSITE-ProRule" id="PRU00087"/>
    </source>
</evidence>
<dbReference type="SMART" id="SM00060">
    <property type="entry name" value="FN3"/>
    <property type="match status" value="16"/>
</dbReference>
<reference evidence="6 7" key="1">
    <citation type="submission" date="2018-08" db="EMBL/GenBank/DDBJ databases">
        <title>Aphanomyces genome sequencing and annotation.</title>
        <authorList>
            <person name="Minardi D."/>
            <person name="Oidtmann B."/>
            <person name="Van Der Giezen M."/>
            <person name="Studholme D.J."/>
        </authorList>
    </citation>
    <scope>NUCLEOTIDE SEQUENCE [LARGE SCALE GENOMIC DNA]</scope>
    <source>
        <strain evidence="6 7">D2</strain>
    </source>
</reference>
<keyword evidence="3" id="KW-0732">Signal</keyword>
<comment type="caution">
    <text evidence="6">The sequence shown here is derived from an EMBL/GenBank/DDBJ whole genome shotgun (WGS) entry which is preliminary data.</text>
</comment>
<dbReference type="InterPro" id="IPR050964">
    <property type="entry name" value="Striated_Muscle_Regulatory"/>
</dbReference>
<dbReference type="Gene3D" id="3.90.182.10">
    <property type="entry name" value="Toxin - Anthrax Protective Antigen,domain 1"/>
    <property type="match status" value="2"/>
</dbReference>
<feature type="repeat" description="Filamin" evidence="2">
    <location>
        <begin position="794"/>
        <end position="886"/>
    </location>
</feature>
<dbReference type="PANTHER" id="PTHR13817">
    <property type="entry name" value="TITIN"/>
    <property type="match status" value="1"/>
</dbReference>
<name>A0A397DDC8_APHAT</name>
<feature type="domain" description="PA14" evidence="5">
    <location>
        <begin position="210"/>
        <end position="364"/>
    </location>
</feature>
<keyword evidence="1" id="KW-0677">Repeat</keyword>
<proteinExistence type="predicted"/>
<feature type="signal peptide" evidence="3">
    <location>
        <begin position="1"/>
        <end position="29"/>
    </location>
</feature>
<feature type="domain" description="Fibronectin type-III" evidence="4">
    <location>
        <begin position="3442"/>
        <end position="3548"/>
    </location>
</feature>
<dbReference type="SUPFAM" id="SSF81296">
    <property type="entry name" value="E set domains"/>
    <property type="match status" value="1"/>
</dbReference>
<dbReference type="Proteomes" id="UP000266643">
    <property type="component" value="Unassembled WGS sequence"/>
</dbReference>
<dbReference type="SUPFAM" id="SSF56988">
    <property type="entry name" value="Anthrax protective antigen"/>
    <property type="match status" value="2"/>
</dbReference>
<dbReference type="SMART" id="SM00758">
    <property type="entry name" value="PA14"/>
    <property type="match status" value="2"/>
</dbReference>
<dbReference type="PANTHER" id="PTHR13817:SF73">
    <property type="entry name" value="FIBRONECTIN TYPE-III DOMAIN-CONTAINING PROTEIN"/>
    <property type="match status" value="1"/>
</dbReference>
<evidence type="ECO:0000313" key="6">
    <source>
        <dbReference type="EMBL" id="RHY63240.1"/>
    </source>
</evidence>
<dbReference type="InterPro" id="IPR013783">
    <property type="entry name" value="Ig-like_fold"/>
</dbReference>